<feature type="transmembrane region" description="Helical" evidence="1">
    <location>
        <begin position="12"/>
        <end position="33"/>
    </location>
</feature>
<dbReference type="EMBL" id="JARQTW010000021">
    <property type="protein sequence ID" value="MDG2950951.1"/>
    <property type="molecule type" value="Genomic_DNA"/>
</dbReference>
<sequence length="206" mass="23078">MALFTQPSKRRYGVAFFVGIIGGLISAFVKWGAEHPFPPRSPIDLFTAACPQPVLDALNSGALAMDGALQQCSRAFLNPPHVFLRDYLGIDPTQAAFTFADQAFNWIGVTHIIFSLVFAIGYCLVAEVFPKIKFWQGIGAGLLACIVVHYIVFPAMNLTPPVSEWPLYEHVSEIVGHIFWFWTIEIIRRDLRNRITGQPDPEEETR</sequence>
<evidence type="ECO:0000313" key="3">
    <source>
        <dbReference type="EMBL" id="MDG2950951.1"/>
    </source>
</evidence>
<evidence type="ECO:0000313" key="4">
    <source>
        <dbReference type="Proteomes" id="UP001214976"/>
    </source>
</evidence>
<dbReference type="Pfam" id="PF07274">
    <property type="entry name" value="DUF1440"/>
    <property type="match status" value="1"/>
</dbReference>
<comment type="caution">
    <text evidence="3">The sequence shown here is derived from an EMBL/GenBank/DDBJ whole genome shotgun (WGS) entry which is preliminary data.</text>
</comment>
<keyword evidence="5" id="KW-1185">Reference proteome</keyword>
<evidence type="ECO:0000256" key="1">
    <source>
        <dbReference type="SAM" id="Phobius"/>
    </source>
</evidence>
<dbReference type="EMBL" id="JARQTX010000009">
    <property type="protein sequence ID" value="MDG2946502.1"/>
    <property type="molecule type" value="Genomic_DNA"/>
</dbReference>
<keyword evidence="1" id="KW-1133">Transmembrane helix</keyword>
<dbReference type="Proteomes" id="UP001214976">
    <property type="component" value="Unassembled WGS sequence"/>
</dbReference>
<protein>
    <submittedName>
        <fullName evidence="3">DUF1440 domain-containing protein</fullName>
    </submittedName>
</protein>
<organism evidence="3 4">
    <name type="scientific">Exercitatus varius</name>
    <dbReference type="NCBI Taxonomy" id="67857"/>
    <lineage>
        <taxon>Bacteria</taxon>
        <taxon>Pseudomonadati</taxon>
        <taxon>Pseudomonadota</taxon>
        <taxon>Gammaproteobacteria</taxon>
        <taxon>Pasteurellales</taxon>
        <taxon>Pasteurellaceae</taxon>
        <taxon>Exercitatus</taxon>
    </lineage>
</organism>
<evidence type="ECO:0000313" key="2">
    <source>
        <dbReference type="EMBL" id="MDG2946502.1"/>
    </source>
</evidence>
<dbReference type="Proteomes" id="UP001216057">
    <property type="component" value="Unassembled WGS sequence"/>
</dbReference>
<reference evidence="3 5" key="1">
    <citation type="submission" date="2023-03" db="EMBL/GenBank/DDBJ databases">
        <title>Classification of Bisgaard taxon 6 and taxon 10 as Exercitatus varius gen. nov., spec. nov.</title>
        <authorList>
            <person name="Christensen H."/>
        </authorList>
    </citation>
    <scope>NUCLEOTIDE SEQUENCE</scope>
    <source>
        <strain evidence="2 5">23350_01</strain>
        <strain evidence="3">86116</strain>
    </source>
</reference>
<dbReference type="RefSeq" id="WP_317476083.1">
    <property type="nucleotide sequence ID" value="NZ_JARQTO010000005.1"/>
</dbReference>
<accession>A0AAW6QDZ5</accession>
<feature type="transmembrane region" description="Helical" evidence="1">
    <location>
        <begin position="134"/>
        <end position="153"/>
    </location>
</feature>
<dbReference type="GeneID" id="93226735"/>
<gene>
    <name evidence="3" type="ORF">P7M15_10595</name>
    <name evidence="2" type="ORF">P7M32_08695</name>
</gene>
<name>A0AAW6QDZ5_9PAST</name>
<keyword evidence="1" id="KW-0472">Membrane</keyword>
<dbReference type="AlphaFoldDB" id="A0AAW6QDZ5"/>
<keyword evidence="1" id="KW-0812">Transmembrane</keyword>
<dbReference type="InterPro" id="IPR009898">
    <property type="entry name" value="DUF1440"/>
</dbReference>
<proteinExistence type="predicted"/>
<feature type="transmembrane region" description="Helical" evidence="1">
    <location>
        <begin position="103"/>
        <end position="125"/>
    </location>
</feature>
<evidence type="ECO:0000313" key="5">
    <source>
        <dbReference type="Proteomes" id="UP001216057"/>
    </source>
</evidence>